<evidence type="ECO:0008006" key="3">
    <source>
        <dbReference type="Google" id="ProtNLM"/>
    </source>
</evidence>
<comment type="caution">
    <text evidence="1">The sequence shown here is derived from an EMBL/GenBank/DDBJ whole genome shotgun (WGS) entry which is preliminary data.</text>
</comment>
<name>A0ABR9QSD9_9ACTN</name>
<sequence length="155" mass="16799">MSSGVLAPIVIDHLWVSDIQFSILGDPAENMRLNVQEQHRIEAATKDESGSYHLEGSLLVTADLVDEASPERPLVHSHAEIRIWVSVPAAIDKIGEDPQRYLAANAISIAYSHARSSIMVLAGMSPIQSFILPAVLPYSILDEGANGEPDSSEEE</sequence>
<keyword evidence="2" id="KW-1185">Reference proteome</keyword>
<reference evidence="1 2" key="1">
    <citation type="submission" date="2020-10" db="EMBL/GenBank/DDBJ databases">
        <title>ChiBAC.</title>
        <authorList>
            <person name="Zenner C."/>
            <person name="Hitch T.C.A."/>
            <person name="Clavel T."/>
        </authorList>
    </citation>
    <scope>NUCLEOTIDE SEQUENCE [LARGE SCALE GENOMIC DNA]</scope>
    <source>
        <strain evidence="1 2">DSM 107455</strain>
    </source>
</reference>
<protein>
    <recommendedName>
        <fullName evidence="3">Preprotein translocase subunit SecB</fullName>
    </recommendedName>
</protein>
<dbReference type="Proteomes" id="UP001194273">
    <property type="component" value="Unassembled WGS sequence"/>
</dbReference>
<evidence type="ECO:0000313" key="1">
    <source>
        <dbReference type="EMBL" id="MBE5023990.1"/>
    </source>
</evidence>
<evidence type="ECO:0000313" key="2">
    <source>
        <dbReference type="Proteomes" id="UP001194273"/>
    </source>
</evidence>
<dbReference type="RefSeq" id="WP_193529387.1">
    <property type="nucleotide sequence ID" value="NZ_JADCJZ010000001.1"/>
</dbReference>
<accession>A0ABR9QSD9</accession>
<organism evidence="1 2">
    <name type="scientific">Thermophilibacter gallinarum</name>
    <dbReference type="NCBI Taxonomy" id="2779357"/>
    <lineage>
        <taxon>Bacteria</taxon>
        <taxon>Bacillati</taxon>
        <taxon>Actinomycetota</taxon>
        <taxon>Coriobacteriia</taxon>
        <taxon>Coriobacteriales</taxon>
        <taxon>Atopobiaceae</taxon>
        <taxon>Thermophilibacter</taxon>
    </lineage>
</organism>
<proteinExistence type="predicted"/>
<gene>
    <name evidence="1" type="ORF">INF26_03880</name>
</gene>
<dbReference type="EMBL" id="JADCJZ010000001">
    <property type="protein sequence ID" value="MBE5023990.1"/>
    <property type="molecule type" value="Genomic_DNA"/>
</dbReference>